<gene>
    <name evidence="1" type="ORF">PXEA_LOCUS33822</name>
</gene>
<organism evidence="1 2">
    <name type="scientific">Protopolystoma xenopodis</name>
    <dbReference type="NCBI Taxonomy" id="117903"/>
    <lineage>
        <taxon>Eukaryota</taxon>
        <taxon>Metazoa</taxon>
        <taxon>Spiralia</taxon>
        <taxon>Lophotrochozoa</taxon>
        <taxon>Platyhelminthes</taxon>
        <taxon>Monogenea</taxon>
        <taxon>Polyopisthocotylea</taxon>
        <taxon>Polystomatidea</taxon>
        <taxon>Polystomatidae</taxon>
        <taxon>Protopolystoma</taxon>
    </lineage>
</organism>
<protein>
    <submittedName>
        <fullName evidence="1">Uncharacterized protein</fullName>
    </submittedName>
</protein>
<name>A0A448XML7_9PLAT</name>
<evidence type="ECO:0000313" key="1">
    <source>
        <dbReference type="EMBL" id="VEL40382.1"/>
    </source>
</evidence>
<dbReference type="AlphaFoldDB" id="A0A448XML7"/>
<dbReference type="EMBL" id="CAAALY010264679">
    <property type="protein sequence ID" value="VEL40382.1"/>
    <property type="molecule type" value="Genomic_DNA"/>
</dbReference>
<sequence length="104" mass="11822">MRIGLEAVADTTEIKHSFPEGKECSRVCSKDCEHNYIGEIGKPISTRIKEDQRKCRKMDAERSEIAEHIALIGYTIAWNATERLASNGENTRKRKIRGSVDILF</sequence>
<accession>A0A448XML7</accession>
<evidence type="ECO:0000313" key="2">
    <source>
        <dbReference type="Proteomes" id="UP000784294"/>
    </source>
</evidence>
<comment type="caution">
    <text evidence="1">The sequence shown here is derived from an EMBL/GenBank/DDBJ whole genome shotgun (WGS) entry which is preliminary data.</text>
</comment>
<reference evidence="1" key="1">
    <citation type="submission" date="2018-11" db="EMBL/GenBank/DDBJ databases">
        <authorList>
            <consortium name="Pathogen Informatics"/>
        </authorList>
    </citation>
    <scope>NUCLEOTIDE SEQUENCE</scope>
</reference>
<keyword evidence="2" id="KW-1185">Reference proteome</keyword>
<proteinExistence type="predicted"/>
<dbReference type="Proteomes" id="UP000784294">
    <property type="component" value="Unassembled WGS sequence"/>
</dbReference>